<dbReference type="GO" id="GO:0080129">
    <property type="term" value="P:proteasome core complex assembly"/>
    <property type="evidence" value="ECO:0007669"/>
    <property type="project" value="TreeGrafter"/>
</dbReference>
<keyword evidence="3" id="KW-0143">Chaperone</keyword>
<evidence type="ECO:0000256" key="3">
    <source>
        <dbReference type="ARBA" id="ARBA00023186"/>
    </source>
</evidence>
<reference evidence="4 5" key="1">
    <citation type="submission" date="2023-11" db="EMBL/GenBank/DDBJ databases">
        <authorList>
            <person name="Okamura Y."/>
        </authorList>
    </citation>
    <scope>NUCLEOTIDE SEQUENCE [LARGE SCALE GENOMIC DNA]</scope>
</reference>
<organism evidence="4 5">
    <name type="scientific">Leptosia nina</name>
    <dbReference type="NCBI Taxonomy" id="320188"/>
    <lineage>
        <taxon>Eukaryota</taxon>
        <taxon>Metazoa</taxon>
        <taxon>Ecdysozoa</taxon>
        <taxon>Arthropoda</taxon>
        <taxon>Hexapoda</taxon>
        <taxon>Insecta</taxon>
        <taxon>Pterygota</taxon>
        <taxon>Neoptera</taxon>
        <taxon>Endopterygota</taxon>
        <taxon>Lepidoptera</taxon>
        <taxon>Glossata</taxon>
        <taxon>Ditrysia</taxon>
        <taxon>Papilionoidea</taxon>
        <taxon>Pieridae</taxon>
        <taxon>Pierinae</taxon>
        <taxon>Leptosia</taxon>
    </lineage>
</organism>
<evidence type="ECO:0000313" key="5">
    <source>
        <dbReference type="Proteomes" id="UP001497472"/>
    </source>
</evidence>
<evidence type="ECO:0000256" key="1">
    <source>
        <dbReference type="ARBA" id="ARBA00005261"/>
    </source>
</evidence>
<sequence length="229" mass="25615">MSLFGEVVEPGTRTAWEDWDDAGPQHDIPELKWNNALEVPDVIDLLIILDGKYVSDTLQLHSQDSVELLNTVKEASLSLYKIKLRNAYICILKDYNLLLSGEIVELLRDFVEKSKDIISVLKKPVADYQTSSLAYQPCIIRSLTTTVNLTNSYGLEFPKLEQPNILSGVGAGVLTLREHLSLSASLIVYYLEYMESSQMEEIHGLLQKLDISVASKPAPSSIINSNLYI</sequence>
<proteinExistence type="inferred from homology"/>
<dbReference type="PANTHER" id="PTHR15069:SF1">
    <property type="entry name" value="PROTEASOME ASSEMBLY CHAPERONE 1"/>
    <property type="match status" value="1"/>
</dbReference>
<dbReference type="GO" id="GO:0005783">
    <property type="term" value="C:endoplasmic reticulum"/>
    <property type="evidence" value="ECO:0007669"/>
    <property type="project" value="InterPro"/>
</dbReference>
<name>A0AAV1K029_9NEOP</name>
<dbReference type="EMBL" id="CAVLEF010000280">
    <property type="protein sequence ID" value="CAK1555119.1"/>
    <property type="molecule type" value="Genomic_DNA"/>
</dbReference>
<evidence type="ECO:0000313" key="4">
    <source>
        <dbReference type="EMBL" id="CAK1555119.1"/>
    </source>
</evidence>
<dbReference type="InterPro" id="IPR016565">
    <property type="entry name" value="Proteasome_assmbl_chp_1"/>
</dbReference>
<dbReference type="PANTHER" id="PTHR15069">
    <property type="entry name" value="PROTEASOME ASSEMBLY CHAPERONE 1"/>
    <property type="match status" value="1"/>
</dbReference>
<comment type="similarity">
    <text evidence="1">Belongs to the PSMG1 family.</text>
</comment>
<protein>
    <recommendedName>
        <fullName evidence="2">Proteasome assembly chaperone 1</fullName>
    </recommendedName>
</protein>
<accession>A0AAV1K029</accession>
<gene>
    <name evidence="4" type="ORF">LNINA_LOCUS13956</name>
</gene>
<comment type="caution">
    <text evidence="4">The sequence shown here is derived from an EMBL/GenBank/DDBJ whole genome shotgun (WGS) entry which is preliminary data.</text>
</comment>
<dbReference type="AlphaFoldDB" id="A0AAV1K029"/>
<evidence type="ECO:0000256" key="2">
    <source>
        <dbReference type="ARBA" id="ARBA00019180"/>
    </source>
</evidence>
<dbReference type="GO" id="GO:0070628">
    <property type="term" value="F:proteasome binding"/>
    <property type="evidence" value="ECO:0007669"/>
    <property type="project" value="TreeGrafter"/>
</dbReference>
<keyword evidence="5" id="KW-1185">Reference proteome</keyword>
<dbReference type="Proteomes" id="UP001497472">
    <property type="component" value="Unassembled WGS sequence"/>
</dbReference>